<evidence type="ECO:0000313" key="2">
    <source>
        <dbReference type="EMBL" id="MFD2168701.1"/>
    </source>
</evidence>
<dbReference type="CDD" id="cd00093">
    <property type="entry name" value="HTH_XRE"/>
    <property type="match status" value="1"/>
</dbReference>
<evidence type="ECO:0000313" key="3">
    <source>
        <dbReference type="Proteomes" id="UP001597343"/>
    </source>
</evidence>
<reference evidence="3" key="1">
    <citation type="journal article" date="2019" name="Int. J. Syst. Evol. Microbiol.">
        <title>The Global Catalogue of Microorganisms (GCM) 10K type strain sequencing project: providing services to taxonomists for standard genome sequencing and annotation.</title>
        <authorList>
            <consortium name="The Broad Institute Genomics Platform"/>
            <consortium name="The Broad Institute Genome Sequencing Center for Infectious Disease"/>
            <person name="Wu L."/>
            <person name="Ma J."/>
        </authorList>
    </citation>
    <scope>NUCLEOTIDE SEQUENCE [LARGE SCALE GENOMIC DNA]</scope>
    <source>
        <strain evidence="3">CGMCC 1.13574</strain>
    </source>
</reference>
<dbReference type="InterPro" id="IPR010982">
    <property type="entry name" value="Lambda_DNA-bd_dom_sf"/>
</dbReference>
<gene>
    <name evidence="2" type="ORF">ACFSOY_01545</name>
</gene>
<dbReference type="Proteomes" id="UP001597343">
    <property type="component" value="Unassembled WGS sequence"/>
</dbReference>
<proteinExistence type="predicted"/>
<comment type="caution">
    <text evidence="2">The sequence shown here is derived from an EMBL/GenBank/DDBJ whole genome shotgun (WGS) entry which is preliminary data.</text>
</comment>
<evidence type="ECO:0000256" key="1">
    <source>
        <dbReference type="PROSITE-ProRule" id="PRU00339"/>
    </source>
</evidence>
<dbReference type="InterPro" id="IPR019734">
    <property type="entry name" value="TPR_rpt"/>
</dbReference>
<dbReference type="Gene3D" id="1.10.260.40">
    <property type="entry name" value="lambda repressor-like DNA-binding domains"/>
    <property type="match status" value="1"/>
</dbReference>
<dbReference type="PROSITE" id="PS50005">
    <property type="entry name" value="TPR"/>
    <property type="match status" value="1"/>
</dbReference>
<organism evidence="2 3">
    <name type="scientific">Tumebacillus lipolyticus</name>
    <dbReference type="NCBI Taxonomy" id="1280370"/>
    <lineage>
        <taxon>Bacteria</taxon>
        <taxon>Bacillati</taxon>
        <taxon>Bacillota</taxon>
        <taxon>Bacilli</taxon>
        <taxon>Bacillales</taxon>
        <taxon>Alicyclobacillaceae</taxon>
        <taxon>Tumebacillus</taxon>
    </lineage>
</organism>
<feature type="repeat" description="TPR" evidence="1">
    <location>
        <begin position="120"/>
        <end position="153"/>
    </location>
</feature>
<dbReference type="InterPro" id="IPR001387">
    <property type="entry name" value="Cro/C1-type_HTH"/>
</dbReference>
<accession>A0ABW4ZTT2</accession>
<dbReference type="EMBL" id="JBHUIO010000002">
    <property type="protein sequence ID" value="MFD2168701.1"/>
    <property type="molecule type" value="Genomic_DNA"/>
</dbReference>
<dbReference type="RefSeq" id="WP_386043653.1">
    <property type="nucleotide sequence ID" value="NZ_JBHUIO010000002.1"/>
</dbReference>
<dbReference type="SUPFAM" id="SSF48452">
    <property type="entry name" value="TPR-like"/>
    <property type="match status" value="1"/>
</dbReference>
<keyword evidence="1" id="KW-0802">TPR repeat</keyword>
<name>A0ABW4ZTT2_9BACL</name>
<keyword evidence="3" id="KW-1185">Reference proteome</keyword>
<sequence length="389" mass="44434">MSTLVAPKETTVDKIPLGRRIEEIKKEKGGYYSTAAMSTRIGVHEETLRMMIKGKRDIYSFELEKIAKDLKMPVERITQDDVTRGAAELIELLATKASLERAHELAVGLFEVSIGLTERCNALNNIGRVYFYLERYDSAYEYWMKAYSVAELIHEKFKDNERLHIVLSNLIALFAARKQYSRLSDIMIRIEGVFDGQPEKKASILHAKAMLAEHEGKVEEAGNFLYQTLDCLQVSGHTNKIGRAELNIGYYEYKQKNYARANEILKRSLNHLVLDKRVWLIAMKEYAKTLIKLNRTEEGTQIFDEAISETTSPDLYGKLLLLLSVAKGQPKIAEEVLSLSVDDKIKELACKYLMHYSYSTGDSDGVMKYYGITEGLRVYNSDILHEEDL</sequence>
<dbReference type="InterPro" id="IPR011990">
    <property type="entry name" value="TPR-like_helical_dom_sf"/>
</dbReference>
<evidence type="ECO:0008006" key="4">
    <source>
        <dbReference type="Google" id="ProtNLM"/>
    </source>
</evidence>
<dbReference type="Gene3D" id="1.25.40.10">
    <property type="entry name" value="Tetratricopeptide repeat domain"/>
    <property type="match status" value="2"/>
</dbReference>
<protein>
    <recommendedName>
        <fullName evidence="4">HTH cro/C1-type domain-containing protein</fullName>
    </recommendedName>
</protein>